<accession>A0A955LJG3</accession>
<protein>
    <recommendedName>
        <fullName evidence="3">Pre-16S rRNA nuclease</fullName>
    </recommendedName>
</protein>
<comment type="caution">
    <text evidence="1">The sequence shown here is derived from an EMBL/GenBank/DDBJ whole genome shotgun (WGS) entry which is preliminary data.</text>
</comment>
<reference evidence="1" key="2">
    <citation type="journal article" date="2021" name="Microbiome">
        <title>Successional dynamics and alternative stable states in a saline activated sludge microbial community over 9 years.</title>
        <authorList>
            <person name="Wang Y."/>
            <person name="Ye J."/>
            <person name="Ju F."/>
            <person name="Liu L."/>
            <person name="Boyd J.A."/>
            <person name="Deng Y."/>
            <person name="Parks D.H."/>
            <person name="Jiang X."/>
            <person name="Yin X."/>
            <person name="Woodcroft B.J."/>
            <person name="Tyson G.W."/>
            <person name="Hugenholtz P."/>
            <person name="Polz M.F."/>
            <person name="Zhang T."/>
        </authorList>
    </citation>
    <scope>NUCLEOTIDE SEQUENCE</scope>
    <source>
        <strain evidence="1">HKST-UBA03</strain>
    </source>
</reference>
<gene>
    <name evidence="1" type="ORF">KC614_00885</name>
</gene>
<dbReference type="InterPro" id="IPR012337">
    <property type="entry name" value="RNaseH-like_sf"/>
</dbReference>
<dbReference type="InterPro" id="IPR037027">
    <property type="entry name" value="YqgF/RNaseH-like_dom_sf"/>
</dbReference>
<sequence length="132" mass="14743">MDLASKSNVTILSLDLGEKHIGLACFKPGRGVFPLKQVEFSDVYKLEEELTTLISEYDVEVLLVGDLGLPKLPKDYAMLVDRLQSKTHVKPVVFSEYLSTFQSLKDINEREGVVLSDHVQAAVEIINDYLSS</sequence>
<name>A0A955LJG3_UNCKA</name>
<evidence type="ECO:0000313" key="2">
    <source>
        <dbReference type="Proteomes" id="UP000751518"/>
    </source>
</evidence>
<proteinExistence type="predicted"/>
<dbReference type="Proteomes" id="UP000751518">
    <property type="component" value="Unassembled WGS sequence"/>
</dbReference>
<dbReference type="EMBL" id="JAGQKZ010000004">
    <property type="protein sequence ID" value="MCA9391745.1"/>
    <property type="molecule type" value="Genomic_DNA"/>
</dbReference>
<dbReference type="GO" id="GO:0006364">
    <property type="term" value="P:rRNA processing"/>
    <property type="evidence" value="ECO:0007669"/>
    <property type="project" value="InterPro"/>
</dbReference>
<dbReference type="SUPFAM" id="SSF53098">
    <property type="entry name" value="Ribonuclease H-like"/>
    <property type="match status" value="1"/>
</dbReference>
<evidence type="ECO:0008006" key="3">
    <source>
        <dbReference type="Google" id="ProtNLM"/>
    </source>
</evidence>
<reference evidence="1" key="1">
    <citation type="submission" date="2020-04" db="EMBL/GenBank/DDBJ databases">
        <authorList>
            <person name="Zhang T."/>
        </authorList>
    </citation>
    <scope>NUCLEOTIDE SEQUENCE</scope>
    <source>
        <strain evidence="1">HKST-UBA03</strain>
    </source>
</reference>
<organism evidence="1 2">
    <name type="scientific">candidate division WWE3 bacterium</name>
    <dbReference type="NCBI Taxonomy" id="2053526"/>
    <lineage>
        <taxon>Bacteria</taxon>
        <taxon>Katanobacteria</taxon>
    </lineage>
</organism>
<dbReference type="AlphaFoldDB" id="A0A955LJG3"/>
<dbReference type="Gene3D" id="3.30.420.140">
    <property type="entry name" value="YqgF/RNase H-like domain"/>
    <property type="match status" value="1"/>
</dbReference>
<dbReference type="InterPro" id="IPR005227">
    <property type="entry name" value="YqgF"/>
</dbReference>
<evidence type="ECO:0000313" key="1">
    <source>
        <dbReference type="EMBL" id="MCA9391745.1"/>
    </source>
</evidence>
<dbReference type="Pfam" id="PF03652">
    <property type="entry name" value="RuvX"/>
    <property type="match status" value="1"/>
</dbReference>